<dbReference type="Pfam" id="PF03572">
    <property type="entry name" value="Peptidase_S41"/>
    <property type="match status" value="1"/>
</dbReference>
<keyword evidence="3 5" id="KW-0378">Hydrolase</keyword>
<dbReference type="PANTHER" id="PTHR32060:SF30">
    <property type="entry name" value="CARBOXY-TERMINAL PROCESSING PROTEASE CTPA"/>
    <property type="match status" value="1"/>
</dbReference>
<dbReference type="CDD" id="cd07560">
    <property type="entry name" value="Peptidase_S41_CPP"/>
    <property type="match status" value="1"/>
</dbReference>
<dbReference type="GO" id="GO:0004175">
    <property type="term" value="F:endopeptidase activity"/>
    <property type="evidence" value="ECO:0007669"/>
    <property type="project" value="TreeGrafter"/>
</dbReference>
<protein>
    <submittedName>
        <fullName evidence="8">S41 family peptidase</fullName>
    </submittedName>
</protein>
<dbReference type="GO" id="GO:0030288">
    <property type="term" value="C:outer membrane-bounded periplasmic space"/>
    <property type="evidence" value="ECO:0007669"/>
    <property type="project" value="TreeGrafter"/>
</dbReference>
<dbReference type="PANTHER" id="PTHR32060">
    <property type="entry name" value="TAIL-SPECIFIC PROTEASE"/>
    <property type="match status" value="1"/>
</dbReference>
<dbReference type="RefSeq" id="WP_194539651.1">
    <property type="nucleotide sequence ID" value="NZ_JACEFB010000019.1"/>
</dbReference>
<dbReference type="InterPro" id="IPR001478">
    <property type="entry name" value="PDZ"/>
</dbReference>
<keyword evidence="9" id="KW-1185">Reference proteome</keyword>
<evidence type="ECO:0000259" key="7">
    <source>
        <dbReference type="PROSITE" id="PS50106"/>
    </source>
</evidence>
<dbReference type="NCBIfam" id="TIGR00225">
    <property type="entry name" value="prc"/>
    <property type="match status" value="1"/>
</dbReference>
<dbReference type="SMART" id="SM00228">
    <property type="entry name" value="PDZ"/>
    <property type="match status" value="1"/>
</dbReference>
<name>A0A7V8VH20_9BACT</name>
<reference evidence="8 9" key="1">
    <citation type="submission" date="2020-07" db="EMBL/GenBank/DDBJ databases">
        <title>Thermogemmata thermophila gen. nov., sp. nov., a novel moderate thermophilic planctomycete from a Kamchatka hot spring.</title>
        <authorList>
            <person name="Elcheninov A.G."/>
            <person name="Podosokorskaya O.A."/>
            <person name="Kovaleva O.L."/>
            <person name="Novikov A."/>
            <person name="Bonch-Osmolovskaya E.A."/>
            <person name="Toshchakov S.V."/>
            <person name="Kublanov I.V."/>
        </authorList>
    </citation>
    <scope>NUCLEOTIDE SEQUENCE [LARGE SCALE GENOMIC DNA]</scope>
    <source>
        <strain evidence="8 9">2918</strain>
    </source>
</reference>
<dbReference type="GO" id="GO:0006508">
    <property type="term" value="P:proteolysis"/>
    <property type="evidence" value="ECO:0007669"/>
    <property type="project" value="UniProtKB-KW"/>
</dbReference>
<dbReference type="GO" id="GO:0007165">
    <property type="term" value="P:signal transduction"/>
    <property type="evidence" value="ECO:0007669"/>
    <property type="project" value="TreeGrafter"/>
</dbReference>
<dbReference type="CDD" id="cd06782">
    <property type="entry name" value="cpPDZ_CPP-like"/>
    <property type="match status" value="1"/>
</dbReference>
<evidence type="ECO:0000313" key="9">
    <source>
        <dbReference type="Proteomes" id="UP000542342"/>
    </source>
</evidence>
<evidence type="ECO:0000256" key="2">
    <source>
        <dbReference type="ARBA" id="ARBA00022670"/>
    </source>
</evidence>
<evidence type="ECO:0000256" key="1">
    <source>
        <dbReference type="ARBA" id="ARBA00009179"/>
    </source>
</evidence>
<dbReference type="Pfam" id="PF17820">
    <property type="entry name" value="PDZ_6"/>
    <property type="match status" value="1"/>
</dbReference>
<dbReference type="Proteomes" id="UP000542342">
    <property type="component" value="Unassembled WGS sequence"/>
</dbReference>
<dbReference type="SUPFAM" id="SSF50156">
    <property type="entry name" value="PDZ domain-like"/>
    <property type="match status" value="1"/>
</dbReference>
<keyword evidence="4 5" id="KW-0720">Serine protease</keyword>
<sequence>MPLRNLFWVLVIPGLVVLMLALGATAPPPDRDYQLIRQIAAVLAEVDAHYVRELSDDEWQQLVENMINGGLHSLDPNSQYFNARQLQLFESESEGSFGGIGVRFVRDEKTQLPRVEYPMLGTPAYEAGLMTGDLIVAVDGEPTEGWSSEQTQKRIMGEPGTSVSLTIRRPGRQPPEFTVTLIRRRVELHTVAGVARRPEDPLKWEWFVDAPHKIALIRVQQFNVRTGSEVRAAVEEIEAAGARGLILDLRDNPGGLLTQAIEVADLFLEEGVIVTTRDRQGGEKVFKARKSGTLFLPADQKPIVVLINNRSASASEIVAAALQDHHRAAICGERSFGKGSVQSVFRLPPDQKTAVKLTTQTYWRPSGKNIDRPSAPRERPDEWGVHPDKDLEVATTTEEKIRYEYEMEKLRFVPGRPDVVGPQPPPFPVPVPQKNGKPLWDESQPFQDRPLLRALEYLRAQLRR</sequence>
<dbReference type="SUPFAM" id="SSF52096">
    <property type="entry name" value="ClpP/crotonase"/>
    <property type="match status" value="1"/>
</dbReference>
<gene>
    <name evidence="8" type="ORF">H0921_16625</name>
</gene>
<keyword evidence="2 5" id="KW-0645">Protease</keyword>
<dbReference type="InterPro" id="IPR004447">
    <property type="entry name" value="Peptidase_S41A"/>
</dbReference>
<dbReference type="SMART" id="SM00245">
    <property type="entry name" value="TSPc"/>
    <property type="match status" value="1"/>
</dbReference>
<dbReference type="InterPro" id="IPR041489">
    <property type="entry name" value="PDZ_6"/>
</dbReference>
<evidence type="ECO:0000256" key="3">
    <source>
        <dbReference type="ARBA" id="ARBA00022801"/>
    </source>
</evidence>
<dbReference type="Gene3D" id="3.30.750.44">
    <property type="match status" value="1"/>
</dbReference>
<dbReference type="EMBL" id="JACEFB010000019">
    <property type="protein sequence ID" value="MBA2227786.1"/>
    <property type="molecule type" value="Genomic_DNA"/>
</dbReference>
<dbReference type="InterPro" id="IPR029045">
    <property type="entry name" value="ClpP/crotonase-like_dom_sf"/>
</dbReference>
<accession>A0A7V8VH20</accession>
<comment type="similarity">
    <text evidence="1 5">Belongs to the peptidase S41A family.</text>
</comment>
<feature type="region of interest" description="Disordered" evidence="6">
    <location>
        <begin position="414"/>
        <end position="445"/>
    </location>
</feature>
<dbReference type="Gene3D" id="2.30.42.10">
    <property type="match status" value="1"/>
</dbReference>
<dbReference type="Gene3D" id="3.90.226.10">
    <property type="entry name" value="2-enoyl-CoA Hydratase, Chain A, domain 1"/>
    <property type="match status" value="1"/>
</dbReference>
<evidence type="ECO:0000256" key="4">
    <source>
        <dbReference type="ARBA" id="ARBA00022825"/>
    </source>
</evidence>
<evidence type="ECO:0000313" key="8">
    <source>
        <dbReference type="EMBL" id="MBA2227786.1"/>
    </source>
</evidence>
<feature type="domain" description="PDZ" evidence="7">
    <location>
        <begin position="85"/>
        <end position="171"/>
    </location>
</feature>
<proteinExistence type="inferred from homology"/>
<dbReference type="PROSITE" id="PS50106">
    <property type="entry name" value="PDZ"/>
    <property type="match status" value="1"/>
</dbReference>
<dbReference type="InterPro" id="IPR036034">
    <property type="entry name" value="PDZ_sf"/>
</dbReference>
<evidence type="ECO:0000256" key="6">
    <source>
        <dbReference type="SAM" id="MobiDB-lite"/>
    </source>
</evidence>
<feature type="compositionally biased region" description="Pro residues" evidence="6">
    <location>
        <begin position="422"/>
        <end position="431"/>
    </location>
</feature>
<dbReference type="AlphaFoldDB" id="A0A7V8VH20"/>
<dbReference type="InterPro" id="IPR005151">
    <property type="entry name" value="Tail-specific_protease"/>
</dbReference>
<comment type="caution">
    <text evidence="8">The sequence shown here is derived from an EMBL/GenBank/DDBJ whole genome shotgun (WGS) entry which is preliminary data.</text>
</comment>
<evidence type="ECO:0000256" key="5">
    <source>
        <dbReference type="RuleBase" id="RU004404"/>
    </source>
</evidence>
<dbReference type="GO" id="GO:0008236">
    <property type="term" value="F:serine-type peptidase activity"/>
    <property type="evidence" value="ECO:0007669"/>
    <property type="project" value="UniProtKB-KW"/>
</dbReference>
<organism evidence="8 9">
    <name type="scientific">Thermogemmata fonticola</name>
    <dbReference type="NCBI Taxonomy" id="2755323"/>
    <lineage>
        <taxon>Bacteria</taxon>
        <taxon>Pseudomonadati</taxon>
        <taxon>Planctomycetota</taxon>
        <taxon>Planctomycetia</taxon>
        <taxon>Gemmatales</taxon>
        <taxon>Gemmataceae</taxon>
        <taxon>Thermogemmata</taxon>
    </lineage>
</organism>